<organism evidence="6 7">
    <name type="scientific">Mesonia algae</name>
    <dbReference type="NCBI Taxonomy" id="213248"/>
    <lineage>
        <taxon>Bacteria</taxon>
        <taxon>Pseudomonadati</taxon>
        <taxon>Bacteroidota</taxon>
        <taxon>Flavobacteriia</taxon>
        <taxon>Flavobacteriales</taxon>
        <taxon>Flavobacteriaceae</taxon>
        <taxon>Mesonia</taxon>
    </lineage>
</organism>
<dbReference type="SUPFAM" id="SSF51206">
    <property type="entry name" value="cAMP-binding domain-like"/>
    <property type="match status" value="1"/>
</dbReference>
<dbReference type="Gene3D" id="2.60.120.10">
    <property type="entry name" value="Jelly Rolls"/>
    <property type="match status" value="1"/>
</dbReference>
<dbReference type="PANTHER" id="PTHR24567:SF28">
    <property type="entry name" value="LISTERIOLYSIN REGULATORY PROTEIN"/>
    <property type="match status" value="1"/>
</dbReference>
<dbReference type="InterPro" id="IPR000595">
    <property type="entry name" value="cNMP-bd_dom"/>
</dbReference>
<dbReference type="GO" id="GO:0003677">
    <property type="term" value="F:DNA binding"/>
    <property type="evidence" value="ECO:0007669"/>
    <property type="project" value="UniProtKB-KW"/>
</dbReference>
<dbReference type="GO" id="GO:0005829">
    <property type="term" value="C:cytosol"/>
    <property type="evidence" value="ECO:0007669"/>
    <property type="project" value="TreeGrafter"/>
</dbReference>
<dbReference type="InterPro" id="IPR036388">
    <property type="entry name" value="WH-like_DNA-bd_sf"/>
</dbReference>
<keyword evidence="2" id="KW-0238">DNA-binding</keyword>
<dbReference type="Pfam" id="PF13545">
    <property type="entry name" value="HTH_Crp_2"/>
    <property type="match status" value="1"/>
</dbReference>
<keyword evidence="3" id="KW-0804">Transcription</keyword>
<feature type="domain" description="HTH crp-type" evidence="5">
    <location>
        <begin position="153"/>
        <end position="224"/>
    </location>
</feature>
<dbReference type="PROSITE" id="PS51063">
    <property type="entry name" value="HTH_CRP_2"/>
    <property type="match status" value="1"/>
</dbReference>
<evidence type="ECO:0000256" key="3">
    <source>
        <dbReference type="ARBA" id="ARBA00023163"/>
    </source>
</evidence>
<dbReference type="SMART" id="SM00100">
    <property type="entry name" value="cNMP"/>
    <property type="match status" value="1"/>
</dbReference>
<gene>
    <name evidence="6" type="ORF">LX95_01790</name>
</gene>
<evidence type="ECO:0000313" key="6">
    <source>
        <dbReference type="EMBL" id="PZW40722.1"/>
    </source>
</evidence>
<dbReference type="PROSITE" id="PS50042">
    <property type="entry name" value="CNMP_BINDING_3"/>
    <property type="match status" value="1"/>
</dbReference>
<reference evidence="6 7" key="1">
    <citation type="submission" date="2018-06" db="EMBL/GenBank/DDBJ databases">
        <title>Genomic Encyclopedia of Archaeal and Bacterial Type Strains, Phase II (KMG-II): from individual species to whole genera.</title>
        <authorList>
            <person name="Goeker M."/>
        </authorList>
    </citation>
    <scope>NUCLEOTIDE SEQUENCE [LARGE SCALE GENOMIC DNA]</scope>
    <source>
        <strain evidence="6 7">DSM 15361</strain>
    </source>
</reference>
<accession>A0A2W7I5H2</accession>
<comment type="caution">
    <text evidence="6">The sequence shown here is derived from an EMBL/GenBank/DDBJ whole genome shotgun (WGS) entry which is preliminary data.</text>
</comment>
<dbReference type="AlphaFoldDB" id="A0A2W7I5H2"/>
<dbReference type="Pfam" id="PF00027">
    <property type="entry name" value="cNMP_binding"/>
    <property type="match status" value="1"/>
</dbReference>
<name>A0A2W7I5H2_9FLAO</name>
<keyword evidence="1" id="KW-0805">Transcription regulation</keyword>
<dbReference type="CDD" id="cd00038">
    <property type="entry name" value="CAP_ED"/>
    <property type="match status" value="1"/>
</dbReference>
<keyword evidence="7" id="KW-1185">Reference proteome</keyword>
<dbReference type="InterPro" id="IPR036390">
    <property type="entry name" value="WH_DNA-bd_sf"/>
</dbReference>
<proteinExistence type="predicted"/>
<dbReference type="InterPro" id="IPR012318">
    <property type="entry name" value="HTH_CRP"/>
</dbReference>
<evidence type="ECO:0000259" key="4">
    <source>
        <dbReference type="PROSITE" id="PS50042"/>
    </source>
</evidence>
<sequence length="233" mass="26150">MSDHEHSRCENCIIRQMNSFKALKKEELKQMADNKKTKTIKKGDIIFKEGERLGGVFCVRNGISKLSKMSDNGRDQIVKIATKGEVLGHRSVISSEATNLSAVALEDMEVCFIPKSHIEEPLQTNPVFTNAVLKHMAQELKFADDIIVNMAQKTVRQRLAEILLYLEENFGTDKEGYLYLQLSRADIADVVGTATELLIRTLTKLKKEGLVLTAGKRIQILDKKALLHIVEGL</sequence>
<dbReference type="PRINTS" id="PR00034">
    <property type="entry name" value="HTHCRP"/>
</dbReference>
<dbReference type="RefSeq" id="WP_111541085.1">
    <property type="nucleotide sequence ID" value="NZ_QKYV01000004.1"/>
</dbReference>
<dbReference type="InterPro" id="IPR018490">
    <property type="entry name" value="cNMP-bd_dom_sf"/>
</dbReference>
<evidence type="ECO:0000256" key="2">
    <source>
        <dbReference type="ARBA" id="ARBA00023125"/>
    </source>
</evidence>
<evidence type="ECO:0000259" key="5">
    <source>
        <dbReference type="PROSITE" id="PS51063"/>
    </source>
</evidence>
<dbReference type="PANTHER" id="PTHR24567">
    <property type="entry name" value="CRP FAMILY TRANSCRIPTIONAL REGULATORY PROTEIN"/>
    <property type="match status" value="1"/>
</dbReference>
<evidence type="ECO:0000256" key="1">
    <source>
        <dbReference type="ARBA" id="ARBA00023015"/>
    </source>
</evidence>
<dbReference type="Proteomes" id="UP000249542">
    <property type="component" value="Unassembled WGS sequence"/>
</dbReference>
<dbReference type="SUPFAM" id="SSF46785">
    <property type="entry name" value="Winged helix' DNA-binding domain"/>
    <property type="match status" value="1"/>
</dbReference>
<protein>
    <submittedName>
        <fullName evidence="6">CRP-like cAMP-binding protein</fullName>
    </submittedName>
</protein>
<dbReference type="SMART" id="SM00419">
    <property type="entry name" value="HTH_CRP"/>
    <property type="match status" value="1"/>
</dbReference>
<dbReference type="Gene3D" id="1.10.10.10">
    <property type="entry name" value="Winged helix-like DNA-binding domain superfamily/Winged helix DNA-binding domain"/>
    <property type="match status" value="1"/>
</dbReference>
<dbReference type="EMBL" id="QKYV01000004">
    <property type="protein sequence ID" value="PZW40722.1"/>
    <property type="molecule type" value="Genomic_DNA"/>
</dbReference>
<feature type="domain" description="Cyclic nucleotide-binding" evidence="4">
    <location>
        <begin position="19"/>
        <end position="139"/>
    </location>
</feature>
<dbReference type="InterPro" id="IPR014710">
    <property type="entry name" value="RmlC-like_jellyroll"/>
</dbReference>
<dbReference type="GO" id="GO:0003700">
    <property type="term" value="F:DNA-binding transcription factor activity"/>
    <property type="evidence" value="ECO:0007669"/>
    <property type="project" value="TreeGrafter"/>
</dbReference>
<dbReference type="InterPro" id="IPR050397">
    <property type="entry name" value="Env_Response_Regulators"/>
</dbReference>
<evidence type="ECO:0000313" key="7">
    <source>
        <dbReference type="Proteomes" id="UP000249542"/>
    </source>
</evidence>